<evidence type="ECO:0000313" key="5">
    <source>
        <dbReference type="Proteomes" id="UP000007110"/>
    </source>
</evidence>
<keyword evidence="2" id="KW-0479">Metal-binding</keyword>
<proteinExistence type="inferred from homology"/>
<dbReference type="GO" id="GO:0033781">
    <property type="term" value="F:cholesterol 24-hydroxylase activity"/>
    <property type="evidence" value="ECO:0007669"/>
    <property type="project" value="InterPro"/>
</dbReference>
<dbReference type="Pfam" id="PF00067">
    <property type="entry name" value="p450"/>
    <property type="match status" value="1"/>
</dbReference>
<dbReference type="InterPro" id="IPR036396">
    <property type="entry name" value="Cyt_P450_sf"/>
</dbReference>
<dbReference type="GO" id="GO:0020037">
    <property type="term" value="F:heme binding"/>
    <property type="evidence" value="ECO:0007669"/>
    <property type="project" value="InterPro"/>
</dbReference>
<dbReference type="GO" id="GO:0005506">
    <property type="term" value="F:iron ion binding"/>
    <property type="evidence" value="ECO:0007669"/>
    <property type="project" value="InterPro"/>
</dbReference>
<dbReference type="AlphaFoldDB" id="A0A7M7NP32"/>
<keyword evidence="2" id="KW-0349">Heme</keyword>
<evidence type="ECO:0000313" key="4">
    <source>
        <dbReference type="EnsemblMetazoa" id="XP_030838482"/>
    </source>
</evidence>
<dbReference type="Proteomes" id="UP000007110">
    <property type="component" value="Unassembled WGS sequence"/>
</dbReference>
<dbReference type="SUPFAM" id="SSF48264">
    <property type="entry name" value="Cytochrome P450"/>
    <property type="match status" value="1"/>
</dbReference>
<keyword evidence="2" id="KW-0503">Monooxygenase</keyword>
<dbReference type="OMA" id="KIALCEI"/>
<organism evidence="4 5">
    <name type="scientific">Strongylocentrotus purpuratus</name>
    <name type="common">Purple sea urchin</name>
    <dbReference type="NCBI Taxonomy" id="7668"/>
    <lineage>
        <taxon>Eukaryota</taxon>
        <taxon>Metazoa</taxon>
        <taxon>Echinodermata</taxon>
        <taxon>Eleutherozoa</taxon>
        <taxon>Echinozoa</taxon>
        <taxon>Echinoidea</taxon>
        <taxon>Euechinoidea</taxon>
        <taxon>Echinacea</taxon>
        <taxon>Camarodonta</taxon>
        <taxon>Echinidea</taxon>
        <taxon>Strongylocentrotidae</taxon>
        <taxon>Strongylocentrotus</taxon>
    </lineage>
</organism>
<dbReference type="PANTHER" id="PTHR24293">
    <property type="entry name" value="CYTOCHROME P450 FAMILY 46 SUBFAMILY A"/>
    <property type="match status" value="1"/>
</dbReference>
<evidence type="ECO:0000256" key="2">
    <source>
        <dbReference type="RuleBase" id="RU000461"/>
    </source>
</evidence>
<name>A0A7M7NP32_STRPU</name>
<dbReference type="EnsemblMetazoa" id="XM_030982622">
    <property type="protein sequence ID" value="XP_030838482"/>
    <property type="gene ID" value="LOC115922869"/>
</dbReference>
<dbReference type="InterPro" id="IPR039983">
    <property type="entry name" value="CYP46A1"/>
</dbReference>
<keyword evidence="2" id="KW-0560">Oxidoreductase</keyword>
<dbReference type="PRINTS" id="PR00359">
    <property type="entry name" value="BP450"/>
</dbReference>
<reference evidence="5" key="1">
    <citation type="submission" date="2015-02" db="EMBL/GenBank/DDBJ databases">
        <title>Genome sequencing for Strongylocentrotus purpuratus.</title>
        <authorList>
            <person name="Murali S."/>
            <person name="Liu Y."/>
            <person name="Vee V."/>
            <person name="English A."/>
            <person name="Wang M."/>
            <person name="Skinner E."/>
            <person name="Han Y."/>
            <person name="Muzny D.M."/>
            <person name="Worley K.C."/>
            <person name="Gibbs R.A."/>
        </authorList>
    </citation>
    <scope>NUCLEOTIDE SEQUENCE</scope>
</reference>
<protein>
    <recommendedName>
        <fullName evidence="6">Cytochrome P450</fullName>
    </recommendedName>
</protein>
<dbReference type="InterPro" id="IPR001128">
    <property type="entry name" value="Cyt_P450"/>
</dbReference>
<evidence type="ECO:0008006" key="6">
    <source>
        <dbReference type="Google" id="ProtNLM"/>
    </source>
</evidence>
<dbReference type="PANTHER" id="PTHR24293:SF0">
    <property type="entry name" value="CYP46A1 PROTEIN-RELATED"/>
    <property type="match status" value="1"/>
</dbReference>
<keyword evidence="5" id="KW-1185">Reference proteome</keyword>
<feature type="region of interest" description="Disordered" evidence="3">
    <location>
        <begin position="1"/>
        <end position="20"/>
    </location>
</feature>
<dbReference type="KEGG" id="spu:115922869"/>
<dbReference type="InterPro" id="IPR002397">
    <property type="entry name" value="Cyt_P450_B"/>
</dbReference>
<dbReference type="OrthoDB" id="1470350at2759"/>
<dbReference type="PROSITE" id="PS00086">
    <property type="entry name" value="CYTOCHROME_P450"/>
    <property type="match status" value="1"/>
</dbReference>
<sequence>MGRNEKHFKNPEKFDPERFTRDEDSPLFAYIPFSLGARACIGQTFAMIESKVVICKLIQQLEFQLVPNQSFDFVEAVTLTPKDGCKTYMTMRNL</sequence>
<reference evidence="4" key="2">
    <citation type="submission" date="2021-01" db="UniProtKB">
        <authorList>
            <consortium name="EnsemblMetazoa"/>
        </authorList>
    </citation>
    <scope>IDENTIFICATION</scope>
</reference>
<accession>A0A7M7NP32</accession>
<dbReference type="GO" id="GO:0006707">
    <property type="term" value="P:cholesterol catabolic process"/>
    <property type="evidence" value="ECO:0007669"/>
    <property type="project" value="InterPro"/>
</dbReference>
<evidence type="ECO:0000256" key="3">
    <source>
        <dbReference type="SAM" id="MobiDB-lite"/>
    </source>
</evidence>
<dbReference type="RefSeq" id="XP_030838482.1">
    <property type="nucleotide sequence ID" value="XM_030982622.1"/>
</dbReference>
<evidence type="ECO:0000256" key="1">
    <source>
        <dbReference type="ARBA" id="ARBA00010617"/>
    </source>
</evidence>
<dbReference type="InterPro" id="IPR017972">
    <property type="entry name" value="Cyt_P450_CS"/>
</dbReference>
<comment type="similarity">
    <text evidence="1 2">Belongs to the cytochrome P450 family.</text>
</comment>
<dbReference type="GeneID" id="115922869"/>
<keyword evidence="2" id="KW-0408">Iron</keyword>
<dbReference type="Gene3D" id="1.10.630.10">
    <property type="entry name" value="Cytochrome P450"/>
    <property type="match status" value="1"/>
</dbReference>
<dbReference type="InParanoid" id="A0A7M7NP32"/>